<protein>
    <submittedName>
        <fullName evidence="5">GlxA family transcriptional regulator</fullName>
    </submittedName>
</protein>
<keyword evidence="6" id="KW-1185">Reference proteome</keyword>
<dbReference type="Gene3D" id="1.10.10.60">
    <property type="entry name" value="Homeodomain-like"/>
    <property type="match status" value="1"/>
</dbReference>
<evidence type="ECO:0000313" key="5">
    <source>
        <dbReference type="EMBL" id="MFC0564962.1"/>
    </source>
</evidence>
<name>A0ABV6NW08_9ACTN</name>
<feature type="domain" description="HTH araC/xylS-type" evidence="4">
    <location>
        <begin position="219"/>
        <end position="317"/>
    </location>
</feature>
<dbReference type="SUPFAM" id="SSF46689">
    <property type="entry name" value="Homeodomain-like"/>
    <property type="match status" value="2"/>
</dbReference>
<evidence type="ECO:0000256" key="2">
    <source>
        <dbReference type="ARBA" id="ARBA00023163"/>
    </source>
</evidence>
<evidence type="ECO:0000256" key="3">
    <source>
        <dbReference type="SAM" id="MobiDB-lite"/>
    </source>
</evidence>
<proteinExistence type="predicted"/>
<dbReference type="RefSeq" id="WP_377338383.1">
    <property type="nucleotide sequence ID" value="NZ_JBHLUE010000009.1"/>
</dbReference>
<dbReference type="InterPro" id="IPR018060">
    <property type="entry name" value="HTH_AraC"/>
</dbReference>
<dbReference type="EMBL" id="JBHLUE010000009">
    <property type="protein sequence ID" value="MFC0564962.1"/>
    <property type="molecule type" value="Genomic_DNA"/>
</dbReference>
<dbReference type="InterPro" id="IPR052158">
    <property type="entry name" value="INH-QAR"/>
</dbReference>
<dbReference type="Gene3D" id="3.40.50.880">
    <property type="match status" value="1"/>
</dbReference>
<keyword evidence="1" id="KW-0805">Transcription regulation</keyword>
<organism evidence="5 6">
    <name type="scientific">Plantactinospora siamensis</name>
    <dbReference type="NCBI Taxonomy" id="555372"/>
    <lineage>
        <taxon>Bacteria</taxon>
        <taxon>Bacillati</taxon>
        <taxon>Actinomycetota</taxon>
        <taxon>Actinomycetes</taxon>
        <taxon>Micromonosporales</taxon>
        <taxon>Micromonosporaceae</taxon>
        <taxon>Plantactinospora</taxon>
    </lineage>
</organism>
<evidence type="ECO:0000313" key="6">
    <source>
        <dbReference type="Proteomes" id="UP001589894"/>
    </source>
</evidence>
<sequence>MDQRPVAIVGYDGAELLDIACVTTSFGMANATGGVRKPYQVMVVSPGGQPISCGPGVLLHSGEALERLTGPLDTLIISGGLGHADAATNPLVVAHVQRLAKISRRVASVCTGASVLAAAGLLDGRRATTHWRFADALAARYPRVEVDPDPIYIRDGMISTAAGVTSALDLALAFIEEDHGVDVARMLARELVTYLQRPGNQAQMSMFTAGPSPANPAVRRVVEHVTANLRGDLSTMALAGVAGVGARHLTRLFLTDVGQTPGRHVRHLRTEAAARLLVTTSLPLGSIAEQCGFGSTETLRLTFLGRYGIPPSRYRSIHRGTDTTVATVPTGSLEPGTGTATPTA</sequence>
<dbReference type="SMART" id="SM00342">
    <property type="entry name" value="HTH_ARAC"/>
    <property type="match status" value="1"/>
</dbReference>
<dbReference type="PANTHER" id="PTHR43130:SF3">
    <property type="entry name" value="HTH-TYPE TRANSCRIPTIONAL REGULATOR RV1931C"/>
    <property type="match status" value="1"/>
</dbReference>
<dbReference type="InterPro" id="IPR029062">
    <property type="entry name" value="Class_I_gatase-like"/>
</dbReference>
<accession>A0ABV6NW08</accession>
<dbReference type="InterPro" id="IPR002818">
    <property type="entry name" value="DJ-1/PfpI"/>
</dbReference>
<dbReference type="CDD" id="cd03137">
    <property type="entry name" value="GATase1_AraC_1"/>
    <property type="match status" value="1"/>
</dbReference>
<comment type="caution">
    <text evidence="5">The sequence shown here is derived from an EMBL/GenBank/DDBJ whole genome shotgun (WGS) entry which is preliminary data.</text>
</comment>
<dbReference type="Proteomes" id="UP001589894">
    <property type="component" value="Unassembled WGS sequence"/>
</dbReference>
<reference evidence="5 6" key="1">
    <citation type="submission" date="2024-09" db="EMBL/GenBank/DDBJ databases">
        <authorList>
            <person name="Sun Q."/>
            <person name="Mori K."/>
        </authorList>
    </citation>
    <scope>NUCLEOTIDE SEQUENCE [LARGE SCALE GENOMIC DNA]</scope>
    <source>
        <strain evidence="5 6">TBRC 2205</strain>
    </source>
</reference>
<dbReference type="InterPro" id="IPR009057">
    <property type="entry name" value="Homeodomain-like_sf"/>
</dbReference>
<dbReference type="SUPFAM" id="SSF52317">
    <property type="entry name" value="Class I glutamine amidotransferase-like"/>
    <property type="match status" value="1"/>
</dbReference>
<keyword evidence="2" id="KW-0804">Transcription</keyword>
<gene>
    <name evidence="5" type="ORF">ACFFHU_12565</name>
</gene>
<dbReference type="PROSITE" id="PS01124">
    <property type="entry name" value="HTH_ARAC_FAMILY_2"/>
    <property type="match status" value="1"/>
</dbReference>
<evidence type="ECO:0000256" key="1">
    <source>
        <dbReference type="ARBA" id="ARBA00023015"/>
    </source>
</evidence>
<dbReference type="Pfam" id="PF12833">
    <property type="entry name" value="HTH_18"/>
    <property type="match status" value="1"/>
</dbReference>
<dbReference type="Pfam" id="PF01965">
    <property type="entry name" value="DJ-1_PfpI"/>
    <property type="match status" value="1"/>
</dbReference>
<feature type="region of interest" description="Disordered" evidence="3">
    <location>
        <begin position="325"/>
        <end position="344"/>
    </location>
</feature>
<dbReference type="PANTHER" id="PTHR43130">
    <property type="entry name" value="ARAC-FAMILY TRANSCRIPTIONAL REGULATOR"/>
    <property type="match status" value="1"/>
</dbReference>
<evidence type="ECO:0000259" key="4">
    <source>
        <dbReference type="PROSITE" id="PS01124"/>
    </source>
</evidence>